<gene>
    <name evidence="1" type="ORF">PVAP13_1KG112361</name>
</gene>
<evidence type="ECO:0000313" key="2">
    <source>
        <dbReference type="Proteomes" id="UP000823388"/>
    </source>
</evidence>
<dbReference type="EMBL" id="CM029037">
    <property type="protein sequence ID" value="KAG2662005.1"/>
    <property type="molecule type" value="Genomic_DNA"/>
</dbReference>
<keyword evidence="2" id="KW-1185">Reference proteome</keyword>
<organism evidence="1 2">
    <name type="scientific">Panicum virgatum</name>
    <name type="common">Blackwell switchgrass</name>
    <dbReference type="NCBI Taxonomy" id="38727"/>
    <lineage>
        <taxon>Eukaryota</taxon>
        <taxon>Viridiplantae</taxon>
        <taxon>Streptophyta</taxon>
        <taxon>Embryophyta</taxon>
        <taxon>Tracheophyta</taxon>
        <taxon>Spermatophyta</taxon>
        <taxon>Magnoliopsida</taxon>
        <taxon>Liliopsida</taxon>
        <taxon>Poales</taxon>
        <taxon>Poaceae</taxon>
        <taxon>PACMAD clade</taxon>
        <taxon>Panicoideae</taxon>
        <taxon>Panicodae</taxon>
        <taxon>Paniceae</taxon>
        <taxon>Panicinae</taxon>
        <taxon>Panicum</taxon>
        <taxon>Panicum sect. Hiantes</taxon>
    </lineage>
</organism>
<dbReference type="Proteomes" id="UP000823388">
    <property type="component" value="Chromosome 1K"/>
</dbReference>
<accession>A0A8T0XSI9</accession>
<protein>
    <submittedName>
        <fullName evidence="1">Uncharacterized protein</fullName>
    </submittedName>
</protein>
<comment type="caution">
    <text evidence="1">The sequence shown here is derived from an EMBL/GenBank/DDBJ whole genome shotgun (WGS) entry which is preliminary data.</text>
</comment>
<sequence length="54" mass="6133">MKFTATLAIHEMLCLHCSILCNQHCYFSDKQSEHIAGYIGRVTITAAFFMADYS</sequence>
<evidence type="ECO:0000313" key="1">
    <source>
        <dbReference type="EMBL" id="KAG2662005.1"/>
    </source>
</evidence>
<name>A0A8T0XSI9_PANVG</name>
<proteinExistence type="predicted"/>
<reference evidence="1" key="1">
    <citation type="submission" date="2020-05" db="EMBL/GenBank/DDBJ databases">
        <title>WGS assembly of Panicum virgatum.</title>
        <authorList>
            <person name="Lovell J.T."/>
            <person name="Jenkins J."/>
            <person name="Shu S."/>
            <person name="Juenger T.E."/>
            <person name="Schmutz J."/>
        </authorList>
    </citation>
    <scope>NUCLEOTIDE SEQUENCE</scope>
    <source>
        <strain evidence="1">AP13</strain>
    </source>
</reference>
<dbReference type="AlphaFoldDB" id="A0A8T0XSI9"/>